<dbReference type="Proteomes" id="UP001431634">
    <property type="component" value="Unassembled WGS sequence"/>
</dbReference>
<name>A0ABT6Q029_9PROT</name>
<comment type="caution">
    <text evidence="1">The sequence shown here is derived from an EMBL/GenBank/DDBJ whole genome shotgun (WGS) entry which is preliminary data.</text>
</comment>
<evidence type="ECO:0000313" key="1">
    <source>
        <dbReference type="EMBL" id="MDI2090462.1"/>
    </source>
</evidence>
<gene>
    <name evidence="1" type="ORF">QJV27_03550</name>
</gene>
<accession>A0ABT6Q029</accession>
<dbReference type="RefSeq" id="WP_281447600.1">
    <property type="nucleotide sequence ID" value="NZ_JASBAO010000001.1"/>
</dbReference>
<protein>
    <submittedName>
        <fullName evidence="1">Uncharacterized protein</fullName>
    </submittedName>
</protein>
<sequence length="189" mass="21427">MQYSFEKLWQLIIQFSVVIFLVIGPSSAQGIKGDDNILNLLIDCPNNSRCIYSGQKLFPINIIIKNNSDQNLEIPLEAIKYFLTNDYLKDTRTGKIVGDFVPPGVPMPELLKELTLLPAHGSKIIEASYSKKNIKKAFKEAHFNQIIYYVSTVVYAHLQGSKEPIGFYKDGKFEPKPFVLEAEKVITKK</sequence>
<reference evidence="1" key="1">
    <citation type="submission" date="2023-05" db="EMBL/GenBank/DDBJ databases">
        <title>Whole genome sequence of Commensalibacter sp.</title>
        <authorList>
            <person name="Charoenyingcharoen P."/>
            <person name="Yukphan P."/>
        </authorList>
    </citation>
    <scope>NUCLEOTIDE SEQUENCE</scope>
    <source>
        <strain evidence="1">TBRC 16381</strain>
    </source>
</reference>
<evidence type="ECO:0000313" key="2">
    <source>
        <dbReference type="Proteomes" id="UP001431634"/>
    </source>
</evidence>
<proteinExistence type="predicted"/>
<dbReference type="EMBL" id="JASBAO010000001">
    <property type="protein sequence ID" value="MDI2090462.1"/>
    <property type="molecule type" value="Genomic_DNA"/>
</dbReference>
<organism evidence="1 2">
    <name type="scientific">Commensalibacter oyaizuii</name>
    <dbReference type="NCBI Taxonomy" id="3043873"/>
    <lineage>
        <taxon>Bacteria</taxon>
        <taxon>Pseudomonadati</taxon>
        <taxon>Pseudomonadota</taxon>
        <taxon>Alphaproteobacteria</taxon>
        <taxon>Acetobacterales</taxon>
        <taxon>Acetobacteraceae</taxon>
    </lineage>
</organism>
<keyword evidence="2" id="KW-1185">Reference proteome</keyword>